<dbReference type="AlphaFoldDB" id="A0A955L6N1"/>
<name>A0A955L6N1_9BACT</name>
<comment type="caution">
    <text evidence="2">The sequence shown here is derived from an EMBL/GenBank/DDBJ whole genome shotgun (WGS) entry which is preliminary data.</text>
</comment>
<evidence type="ECO:0000256" key="1">
    <source>
        <dbReference type="SAM" id="MobiDB-lite"/>
    </source>
</evidence>
<organism evidence="2 3">
    <name type="scientific">Candidatus Dojkabacteria bacterium</name>
    <dbReference type="NCBI Taxonomy" id="2099670"/>
    <lineage>
        <taxon>Bacteria</taxon>
        <taxon>Candidatus Dojkabacteria</taxon>
    </lineage>
</organism>
<proteinExistence type="predicted"/>
<accession>A0A955L6N1</accession>
<evidence type="ECO:0000313" key="3">
    <source>
        <dbReference type="Proteomes" id="UP000783287"/>
    </source>
</evidence>
<dbReference type="EMBL" id="JAGQLK010000202">
    <property type="protein sequence ID" value="MCA9383989.1"/>
    <property type="molecule type" value="Genomic_DNA"/>
</dbReference>
<evidence type="ECO:0000313" key="2">
    <source>
        <dbReference type="EMBL" id="MCA9383989.1"/>
    </source>
</evidence>
<feature type="non-terminal residue" evidence="2">
    <location>
        <position position="76"/>
    </location>
</feature>
<sequence length="76" mass="9210">MPEQYNHLDLPLYPQSYGRQPRRRGSSYYPRSRVDKIEYLSIQTEQLDDLQNSFETDKIKYHNFIDPNLIFKLEVT</sequence>
<dbReference type="Proteomes" id="UP000783287">
    <property type="component" value="Unassembled WGS sequence"/>
</dbReference>
<protein>
    <submittedName>
        <fullName evidence="2">Uncharacterized protein</fullName>
    </submittedName>
</protein>
<reference evidence="2" key="2">
    <citation type="journal article" date="2021" name="Microbiome">
        <title>Successional dynamics and alternative stable states in a saline activated sludge microbial community over 9 years.</title>
        <authorList>
            <person name="Wang Y."/>
            <person name="Ye J."/>
            <person name="Ju F."/>
            <person name="Liu L."/>
            <person name="Boyd J.A."/>
            <person name="Deng Y."/>
            <person name="Parks D.H."/>
            <person name="Jiang X."/>
            <person name="Yin X."/>
            <person name="Woodcroft B.J."/>
            <person name="Tyson G.W."/>
            <person name="Hugenholtz P."/>
            <person name="Polz M.F."/>
            <person name="Zhang T."/>
        </authorList>
    </citation>
    <scope>NUCLEOTIDE SEQUENCE</scope>
    <source>
        <strain evidence="2">HKST-UBA14</strain>
    </source>
</reference>
<reference evidence="2" key="1">
    <citation type="submission" date="2020-04" db="EMBL/GenBank/DDBJ databases">
        <authorList>
            <person name="Zhang T."/>
        </authorList>
    </citation>
    <scope>NUCLEOTIDE SEQUENCE</scope>
    <source>
        <strain evidence="2">HKST-UBA14</strain>
    </source>
</reference>
<gene>
    <name evidence="2" type="ORF">KC909_06535</name>
</gene>
<feature type="region of interest" description="Disordered" evidence="1">
    <location>
        <begin position="1"/>
        <end position="28"/>
    </location>
</feature>